<dbReference type="InParanoid" id="A0A6J2ULJ4"/>
<proteinExistence type="predicted"/>
<feature type="compositionally biased region" description="Polar residues" evidence="1">
    <location>
        <begin position="1013"/>
        <end position="1023"/>
    </location>
</feature>
<accession>A0A6J2ULJ4</accession>
<feature type="compositionally biased region" description="Polar residues" evidence="1">
    <location>
        <begin position="650"/>
        <end position="673"/>
    </location>
</feature>
<sequence>MEPTWDEHLPEDPVFFSRDVYDKFSLTPSIKELWASLGSTKVKVTENEEGTENPGAPSNQEAKPKNNKNTPQNATASSSEPSTNQTEGQNDTNDGAAESENRDIHAVDNFLQPRVPYPCLSSLKKKDQQAYLRFLKNRNGPSPPQHLLERAKNEVAEFMRYLQDVSRICSEDYNYMSPGATRYSEEYLHACLDQVKNYPQIYLIQGITSLTGGKFFPDISLNFEKQLLSMGRIDVVENKVLPADAQLSVAYETVSSVNSPAKKVRYKHTDISTDSNAEKLCATYEPHVCLTKEAFVQLLSNDPEFTEAWELPVWVKTISGKGTNRRKTVYIDSPLLKTEMTQRERNLIFHEESIKVAVKKTGSKPVFFLKSEQRYTQLDASSTENKSRNPVSFDSTVIDFEMDLTELESFGESYELSKKAKKVNEPKALCKGDKKELSLSQTDSKKPTCSLTPAKNPPEPSETTPAPLTPAQEVEKGGADTSWTDVEDDGVEESSKVNLSPVSGEEQIGADSTEGEPAGLSPVKRKKDDSQQNSPTDMDSDEERLVIDDCSSPMKNHEKKSNTAQTTAQDPSPATLGSSDTITSPKHESTLDSPATPIQQPHPVTQPKADTGSPQNSGPRKGAKRARLSGECDQLGQILRMQDTLLKATPSRSQEPQKTQTTENSPAETRNVSRAQSLVKPCVTSFLESGECPAEDVKTVAISLAASPDHLTSTQKKSLLTEELQVTAEDEMDYEAPEKGNVIYKLYSLKDILLMVRSSVEMAHPRHDEDTYKVVPVHLLPKLEYQLCYGAESLTHSEACRLWAETLLHSSTVSFIGRINAHTSKLAQMQELPPDWIQNTSCDFKPVRSLNSLHHILKKVTELEEGRFLLTHKAKEAFVTVYKAADGKKGSHSAHDLQQVHSGPPGAPLHGGVPWVALDPLHVLPFHQKHGRPPCIFPPPDPHGQKAGGGKPGRQGPGRSPGPAQKPVPENSPATGPGLSNQTEVGNKKKKKSKGRRLKQKQKFFEKLRASKKSTQQKTPQPD</sequence>
<feature type="compositionally biased region" description="Polar residues" evidence="1">
    <location>
        <begin position="56"/>
        <end position="93"/>
    </location>
</feature>
<dbReference type="InterPro" id="IPR019535">
    <property type="entry name" value="ICE2_C"/>
</dbReference>
<feature type="compositionally biased region" description="Polar residues" evidence="1">
    <location>
        <begin position="438"/>
        <end position="453"/>
    </location>
</feature>
<organism evidence="3 4">
    <name type="scientific">Chanos chanos</name>
    <name type="common">Milkfish</name>
    <name type="synonym">Mugil chanos</name>
    <dbReference type="NCBI Taxonomy" id="29144"/>
    <lineage>
        <taxon>Eukaryota</taxon>
        <taxon>Metazoa</taxon>
        <taxon>Chordata</taxon>
        <taxon>Craniata</taxon>
        <taxon>Vertebrata</taxon>
        <taxon>Euteleostomi</taxon>
        <taxon>Actinopterygii</taxon>
        <taxon>Neopterygii</taxon>
        <taxon>Teleostei</taxon>
        <taxon>Ostariophysi</taxon>
        <taxon>Gonorynchiformes</taxon>
        <taxon>Chanidae</taxon>
        <taxon>Chanos</taxon>
    </lineage>
</organism>
<reference evidence="4" key="1">
    <citation type="submission" date="2025-08" db="UniProtKB">
        <authorList>
            <consortium name="RefSeq"/>
        </authorList>
    </citation>
    <scope>IDENTIFICATION</scope>
</reference>
<dbReference type="PANTHER" id="PTHR14633">
    <property type="entry name" value="LITTLE ELONGATION COMPLEX SUBUNIT 2"/>
    <property type="match status" value="1"/>
</dbReference>
<dbReference type="GeneID" id="115804811"/>
<feature type="compositionally biased region" description="Polar residues" evidence="1">
    <location>
        <begin position="972"/>
        <end position="985"/>
    </location>
</feature>
<dbReference type="GO" id="GO:0045945">
    <property type="term" value="P:positive regulation of transcription by RNA polymerase III"/>
    <property type="evidence" value="ECO:0007669"/>
    <property type="project" value="TreeGrafter"/>
</dbReference>
<dbReference type="GO" id="GO:0042796">
    <property type="term" value="P:snRNA transcription by RNA polymerase III"/>
    <property type="evidence" value="ECO:0007669"/>
    <property type="project" value="TreeGrafter"/>
</dbReference>
<feature type="domain" description="Little elongation complex subunit 2 C-terminal" evidence="2">
    <location>
        <begin position="733"/>
        <end position="939"/>
    </location>
</feature>
<keyword evidence="3" id="KW-1185">Reference proteome</keyword>
<evidence type="ECO:0000256" key="1">
    <source>
        <dbReference type="SAM" id="MobiDB-lite"/>
    </source>
</evidence>
<feature type="region of interest" description="Disordered" evidence="1">
    <location>
        <begin position="43"/>
        <end position="97"/>
    </location>
</feature>
<evidence type="ECO:0000259" key="2">
    <source>
        <dbReference type="Pfam" id="PF10505"/>
    </source>
</evidence>
<dbReference type="OrthoDB" id="6288737at2759"/>
<dbReference type="PANTHER" id="PTHR14633:SF3">
    <property type="entry name" value="LITTLE ELONGATION COMPLEX SUBUNIT 2"/>
    <property type="match status" value="1"/>
</dbReference>
<dbReference type="RefSeq" id="XP_030621165.1">
    <property type="nucleotide sequence ID" value="XM_030765305.1"/>
</dbReference>
<feature type="compositionally biased region" description="Basic residues" evidence="1">
    <location>
        <begin position="988"/>
        <end position="1002"/>
    </location>
</feature>
<feature type="compositionally biased region" description="Gly residues" evidence="1">
    <location>
        <begin position="946"/>
        <end position="956"/>
    </location>
</feature>
<dbReference type="CTD" id="79664"/>
<dbReference type="Pfam" id="PF10505">
    <property type="entry name" value="NARG2_C"/>
    <property type="match status" value="1"/>
</dbReference>
<feature type="region of interest" description="Disordered" evidence="1">
    <location>
        <begin position="932"/>
        <end position="1023"/>
    </location>
</feature>
<evidence type="ECO:0000313" key="3">
    <source>
        <dbReference type="Proteomes" id="UP000504632"/>
    </source>
</evidence>
<gene>
    <name evidence="4" type="primary">ice2</name>
</gene>
<feature type="region of interest" description="Disordered" evidence="1">
    <location>
        <begin position="648"/>
        <end position="673"/>
    </location>
</feature>
<evidence type="ECO:0000313" key="4">
    <source>
        <dbReference type="RefSeq" id="XP_030621165.1"/>
    </source>
</evidence>
<dbReference type="GO" id="GO:0008023">
    <property type="term" value="C:transcription elongation factor complex"/>
    <property type="evidence" value="ECO:0007669"/>
    <property type="project" value="InterPro"/>
</dbReference>
<protein>
    <submittedName>
        <fullName evidence="4">Little elongation complex subunit 2</fullName>
    </submittedName>
</protein>
<dbReference type="Proteomes" id="UP000504632">
    <property type="component" value="Chromosome 2"/>
</dbReference>
<feature type="region of interest" description="Disordered" evidence="1">
    <location>
        <begin position="432"/>
        <end position="628"/>
    </location>
</feature>
<feature type="region of interest" description="Disordered" evidence="1">
    <location>
        <begin position="889"/>
        <end position="908"/>
    </location>
</feature>
<dbReference type="GO" id="GO:0042795">
    <property type="term" value="P:snRNA transcription by RNA polymerase II"/>
    <property type="evidence" value="ECO:0007669"/>
    <property type="project" value="TreeGrafter"/>
</dbReference>
<feature type="compositionally biased region" description="Polar residues" evidence="1">
    <location>
        <begin position="591"/>
        <end position="603"/>
    </location>
</feature>
<feature type="compositionally biased region" description="Polar residues" evidence="1">
    <location>
        <begin position="562"/>
        <end position="584"/>
    </location>
</feature>
<name>A0A6J2ULJ4_CHACN</name>
<dbReference type="AlphaFoldDB" id="A0A6J2ULJ4"/>